<gene>
    <name evidence="2" type="ORF">Fcan01_06595</name>
</gene>
<dbReference type="Proteomes" id="UP000198287">
    <property type="component" value="Unassembled WGS sequence"/>
</dbReference>
<dbReference type="AlphaFoldDB" id="A0A226EM50"/>
<name>A0A226EM50_FOLCA</name>
<accession>A0A226EM50</accession>
<keyword evidence="1" id="KW-1133">Transmembrane helix</keyword>
<evidence type="ECO:0000256" key="1">
    <source>
        <dbReference type="SAM" id="Phobius"/>
    </source>
</evidence>
<dbReference type="EMBL" id="LNIX01000003">
    <property type="protein sequence ID" value="OXA58227.1"/>
    <property type="molecule type" value="Genomic_DNA"/>
</dbReference>
<reference evidence="2 3" key="1">
    <citation type="submission" date="2015-12" db="EMBL/GenBank/DDBJ databases">
        <title>The genome of Folsomia candida.</title>
        <authorList>
            <person name="Faddeeva A."/>
            <person name="Derks M.F."/>
            <person name="Anvar Y."/>
            <person name="Smit S."/>
            <person name="Van Straalen N."/>
            <person name="Roelofs D."/>
        </authorList>
    </citation>
    <scope>NUCLEOTIDE SEQUENCE [LARGE SCALE GENOMIC DNA]</scope>
    <source>
        <strain evidence="2 3">VU population</strain>
        <tissue evidence="2">Whole body</tissue>
    </source>
</reference>
<comment type="caution">
    <text evidence="2">The sequence shown here is derived from an EMBL/GenBank/DDBJ whole genome shotgun (WGS) entry which is preliminary data.</text>
</comment>
<evidence type="ECO:0000313" key="3">
    <source>
        <dbReference type="Proteomes" id="UP000198287"/>
    </source>
</evidence>
<sequence>MGVETANIVLVVIIVIIFFMLLSACCRQLRNAYEDELTIEEMNRRRQTFMFGDDASHLGDEESSHSVRVTAISAGGGDRVFGVYEIRMPRRGFFSRAVAPPPPFAQALQNSSPIFYIDPEEPPPSYDEYLKNVDETESTAQNANSVYAINKF</sequence>
<proteinExistence type="predicted"/>
<evidence type="ECO:0000313" key="2">
    <source>
        <dbReference type="EMBL" id="OXA58227.1"/>
    </source>
</evidence>
<dbReference type="OrthoDB" id="10617840at2759"/>
<dbReference type="OMA" id="PRSHYPE"/>
<protein>
    <submittedName>
        <fullName evidence="2">Uncharacterized protein</fullName>
    </submittedName>
</protein>
<keyword evidence="1" id="KW-0812">Transmembrane</keyword>
<keyword evidence="1" id="KW-0472">Membrane</keyword>
<organism evidence="2 3">
    <name type="scientific">Folsomia candida</name>
    <name type="common">Springtail</name>
    <dbReference type="NCBI Taxonomy" id="158441"/>
    <lineage>
        <taxon>Eukaryota</taxon>
        <taxon>Metazoa</taxon>
        <taxon>Ecdysozoa</taxon>
        <taxon>Arthropoda</taxon>
        <taxon>Hexapoda</taxon>
        <taxon>Collembola</taxon>
        <taxon>Entomobryomorpha</taxon>
        <taxon>Isotomoidea</taxon>
        <taxon>Isotomidae</taxon>
        <taxon>Proisotominae</taxon>
        <taxon>Folsomia</taxon>
    </lineage>
</organism>
<feature type="transmembrane region" description="Helical" evidence="1">
    <location>
        <begin position="6"/>
        <end position="26"/>
    </location>
</feature>
<keyword evidence="3" id="KW-1185">Reference proteome</keyword>